<dbReference type="RefSeq" id="WP_196936747.1">
    <property type="nucleotide sequence ID" value="NZ_MU158698.1"/>
</dbReference>
<evidence type="ECO:0000256" key="1">
    <source>
        <dbReference type="SAM" id="SignalP"/>
    </source>
</evidence>
<name>A0A928V0K5_9SPHI</name>
<dbReference type="SUPFAM" id="SSF81901">
    <property type="entry name" value="HCP-like"/>
    <property type="match status" value="1"/>
</dbReference>
<evidence type="ECO:0000313" key="3">
    <source>
        <dbReference type="Proteomes" id="UP000616201"/>
    </source>
</evidence>
<dbReference type="InterPro" id="IPR006597">
    <property type="entry name" value="Sel1-like"/>
</dbReference>
<dbReference type="Proteomes" id="UP000616201">
    <property type="component" value="Unassembled WGS sequence"/>
</dbReference>
<dbReference type="EMBL" id="PRDK01000009">
    <property type="protein sequence ID" value="MBE8714890.1"/>
    <property type="molecule type" value="Genomic_DNA"/>
</dbReference>
<feature type="chain" id="PRO_5037779899" description="Sel1 repeat family protein" evidence="1">
    <location>
        <begin position="25"/>
        <end position="220"/>
    </location>
</feature>
<accession>A0A928V0K5</accession>
<proteinExistence type="predicted"/>
<evidence type="ECO:0008006" key="4">
    <source>
        <dbReference type="Google" id="ProtNLM"/>
    </source>
</evidence>
<dbReference type="InterPro" id="IPR011990">
    <property type="entry name" value="TPR-like_helical_dom_sf"/>
</dbReference>
<sequence>MNTRLFCLLFAFCLNTSLYGQSSADETIEDNFTVGEYLYQEASYDIDPNTAYQHALSYLQIAADYGKVEAQNYVGISYLNGIGYVQDTQKAIDWFKKAVEQDNADAMENLAVAYYRDGQPTAESMIWMKRAVEKGSTSAMNKLGLIYYLGNAVPVNQEEGLRWLTKAAELGQENAMINLAGIYYRMGGDANRAKSIEYFKLAAAKGNPMAINRLKELGVE</sequence>
<gene>
    <name evidence="2" type="ORF">C4F49_14500</name>
</gene>
<evidence type="ECO:0000313" key="2">
    <source>
        <dbReference type="EMBL" id="MBE8714890.1"/>
    </source>
</evidence>
<dbReference type="Gene3D" id="1.25.40.10">
    <property type="entry name" value="Tetratricopeptide repeat domain"/>
    <property type="match status" value="2"/>
</dbReference>
<dbReference type="PANTHER" id="PTHR11102">
    <property type="entry name" value="SEL-1-LIKE PROTEIN"/>
    <property type="match status" value="1"/>
</dbReference>
<dbReference type="PANTHER" id="PTHR11102:SF160">
    <property type="entry name" value="ERAD-ASSOCIATED E3 UBIQUITIN-PROTEIN LIGASE COMPONENT HRD3"/>
    <property type="match status" value="1"/>
</dbReference>
<dbReference type="InterPro" id="IPR050767">
    <property type="entry name" value="Sel1_AlgK"/>
</dbReference>
<dbReference type="SMART" id="SM00671">
    <property type="entry name" value="SEL1"/>
    <property type="match status" value="4"/>
</dbReference>
<keyword evidence="1" id="KW-0732">Signal</keyword>
<comment type="caution">
    <text evidence="2">The sequence shown here is derived from an EMBL/GenBank/DDBJ whole genome shotgun (WGS) entry which is preliminary data.</text>
</comment>
<keyword evidence="3" id="KW-1185">Reference proteome</keyword>
<dbReference type="Pfam" id="PF08238">
    <property type="entry name" value="Sel1"/>
    <property type="match status" value="5"/>
</dbReference>
<organism evidence="2 3">
    <name type="scientific">Sphingobacterium hungaricum</name>
    <dbReference type="NCBI Taxonomy" id="2082723"/>
    <lineage>
        <taxon>Bacteria</taxon>
        <taxon>Pseudomonadati</taxon>
        <taxon>Bacteroidota</taxon>
        <taxon>Sphingobacteriia</taxon>
        <taxon>Sphingobacteriales</taxon>
        <taxon>Sphingobacteriaceae</taxon>
        <taxon>Sphingobacterium</taxon>
    </lineage>
</organism>
<feature type="signal peptide" evidence="1">
    <location>
        <begin position="1"/>
        <end position="24"/>
    </location>
</feature>
<protein>
    <recommendedName>
        <fullName evidence="4">Sel1 repeat family protein</fullName>
    </recommendedName>
</protein>
<reference evidence="2" key="1">
    <citation type="submission" date="2018-02" db="EMBL/GenBank/DDBJ databases">
        <authorList>
            <person name="Vasarhelyi B.M."/>
            <person name="Deshmukh S."/>
            <person name="Balint B."/>
            <person name="Kukolya J."/>
        </authorList>
    </citation>
    <scope>NUCLEOTIDE SEQUENCE</scope>
    <source>
        <strain evidence="2">KB22</strain>
    </source>
</reference>
<dbReference type="AlphaFoldDB" id="A0A928V0K5"/>